<reference evidence="5" key="2">
    <citation type="submission" date="2015-04" db="EMBL/GenBank/DDBJ databases">
        <title>Genome sequencing of pathogens of bean.</title>
        <authorList>
            <person name="Harrison J.W."/>
            <person name="Aritua V."/>
            <person name="Sapp M."/>
            <person name="Smith J."/>
            <person name="Studholme D.J."/>
        </authorList>
    </citation>
    <scope>NUCLEOTIDE SEQUENCE [LARGE SCALE GENOMIC DNA]</scope>
    <source>
        <strain evidence="5">NCPPB 1138</strain>
    </source>
</reference>
<evidence type="ECO:0000313" key="2">
    <source>
        <dbReference type="EMBL" id="KHS38934.1"/>
    </source>
</evidence>
<dbReference type="EMBL" id="OCYT01000096">
    <property type="protein sequence ID" value="SON81399.1"/>
    <property type="molecule type" value="Genomic_DNA"/>
</dbReference>
<accession>A0AB34QLJ3</accession>
<dbReference type="EMBL" id="JWTI02000059">
    <property type="protein sequence ID" value="KHS38934.1"/>
    <property type="molecule type" value="Genomic_DNA"/>
</dbReference>
<feature type="compositionally biased region" description="Basic and acidic residues" evidence="1">
    <location>
        <begin position="1"/>
        <end position="13"/>
    </location>
</feature>
<dbReference type="EMBL" id="OCYS01000093">
    <property type="protein sequence ID" value="SON88702.1"/>
    <property type="molecule type" value="Genomic_DNA"/>
</dbReference>
<dbReference type="Proteomes" id="UP000234166">
    <property type="component" value="Unassembled WGS sequence"/>
</dbReference>
<dbReference type="AlphaFoldDB" id="A0AB34QLJ3"/>
<reference evidence="2" key="1">
    <citation type="journal article" date="2015" name="Front. Microbiol.">
        <title>Genome sequencing reveals a new lineage associated with lablab bean and genetic exchange between pv. and subsp.</title>
        <authorList>
            <person name="Aritua V."/>
            <person name="Harrison J."/>
            <person name="Sapp M."/>
            <person name="Buruchara R."/>
            <person name="Smith J."/>
            <person name="Studholme D.J."/>
        </authorList>
    </citation>
    <scope>NUCLEOTIDE SEQUENCE</scope>
    <source>
        <strain evidence="2">NCPPB 1138</strain>
    </source>
</reference>
<feature type="region of interest" description="Disordered" evidence="1">
    <location>
        <begin position="1"/>
        <end position="24"/>
    </location>
</feature>
<evidence type="ECO:0000313" key="4">
    <source>
        <dbReference type="EMBL" id="SON88702.1"/>
    </source>
</evidence>
<reference evidence="6 7" key="4">
    <citation type="submission" date="2017-10" db="EMBL/GenBank/DDBJ databases">
        <authorList>
            <person name="Regsiter A."/>
            <person name="William W."/>
        </authorList>
    </citation>
    <scope>NUCLEOTIDE SEQUENCE [LARGE SCALE GENOMIC DNA]</scope>
    <source>
        <strain evidence="3 7">CFBP6984</strain>
        <strain evidence="4 6">CFBP7430</strain>
    </source>
</reference>
<protein>
    <submittedName>
        <fullName evidence="2">Uncharacterized protein</fullName>
    </submittedName>
</protein>
<dbReference type="RefSeq" id="WP_039574335.1">
    <property type="nucleotide sequence ID" value="NZ_CP012048.1"/>
</dbReference>
<evidence type="ECO:0000313" key="3">
    <source>
        <dbReference type="EMBL" id="SON81399.1"/>
    </source>
</evidence>
<dbReference type="Proteomes" id="UP000031180">
    <property type="component" value="Unassembled WGS sequence"/>
</dbReference>
<reference evidence="2" key="3">
    <citation type="submission" date="2015-04" db="EMBL/GenBank/DDBJ databases">
        <authorList>
            <person name="Harrison J.W."/>
            <person name="Aritua V."/>
            <person name="Sapp M."/>
            <person name="Smith J."/>
            <person name="Studholme D.J."/>
        </authorList>
    </citation>
    <scope>NUCLEOTIDE SEQUENCE</scope>
    <source>
        <strain evidence="2">NCPPB 1138</strain>
    </source>
</reference>
<gene>
    <name evidence="2" type="ORF">RN20_06225</name>
    <name evidence="3" type="ORF">XAP6984_400013</name>
    <name evidence="4" type="ORF">XAP7430_390013</name>
</gene>
<evidence type="ECO:0000313" key="7">
    <source>
        <dbReference type="Proteomes" id="UP000234181"/>
    </source>
</evidence>
<name>A0AB34QLJ3_XANCH</name>
<evidence type="ECO:0000313" key="5">
    <source>
        <dbReference type="Proteomes" id="UP000031180"/>
    </source>
</evidence>
<sequence length="62" mass="6927">MFAEPERYAKRLEASGTELPPPHPSNVLIARKRFDLNSKQHGLSSHDFRPTLALAKALNVTT</sequence>
<proteinExistence type="predicted"/>
<evidence type="ECO:0000313" key="6">
    <source>
        <dbReference type="Proteomes" id="UP000234166"/>
    </source>
</evidence>
<comment type="caution">
    <text evidence="2">The sequence shown here is derived from an EMBL/GenBank/DDBJ whole genome shotgun (WGS) entry which is preliminary data.</text>
</comment>
<keyword evidence="7" id="KW-1185">Reference proteome</keyword>
<organism evidence="2 5">
    <name type="scientific">Xanthomonas campestris pv. phaseoli</name>
    <dbReference type="NCBI Taxonomy" id="317013"/>
    <lineage>
        <taxon>Bacteria</taxon>
        <taxon>Pseudomonadati</taxon>
        <taxon>Pseudomonadota</taxon>
        <taxon>Gammaproteobacteria</taxon>
        <taxon>Lysobacterales</taxon>
        <taxon>Lysobacteraceae</taxon>
        <taxon>Xanthomonas</taxon>
    </lineage>
</organism>
<dbReference type="Proteomes" id="UP000234181">
    <property type="component" value="Unassembled WGS sequence"/>
</dbReference>
<evidence type="ECO:0000256" key="1">
    <source>
        <dbReference type="SAM" id="MobiDB-lite"/>
    </source>
</evidence>